<name>A0A2H0YRW3_9BACT</name>
<protein>
    <recommendedName>
        <fullName evidence="4">AtpZ/AtpI family protein</fullName>
    </recommendedName>
</protein>
<dbReference type="Proteomes" id="UP000228711">
    <property type="component" value="Unassembled WGS sequence"/>
</dbReference>
<keyword evidence="1" id="KW-1133">Transmembrane helix</keyword>
<keyword evidence="1" id="KW-0472">Membrane</keyword>
<evidence type="ECO:0000313" key="3">
    <source>
        <dbReference type="Proteomes" id="UP000228711"/>
    </source>
</evidence>
<evidence type="ECO:0000313" key="2">
    <source>
        <dbReference type="EMBL" id="PIS41241.1"/>
    </source>
</evidence>
<dbReference type="EMBL" id="PEXV01000136">
    <property type="protein sequence ID" value="PIS41241.1"/>
    <property type="molecule type" value="Genomic_DNA"/>
</dbReference>
<keyword evidence="1" id="KW-0812">Transmembrane</keyword>
<reference evidence="3" key="1">
    <citation type="submission" date="2017-09" db="EMBL/GenBank/DDBJ databases">
        <title>Depth-based differentiation of microbial function through sediment-hosted aquifers and enrichment of novel symbionts in the deep terrestrial subsurface.</title>
        <authorList>
            <person name="Probst A.J."/>
            <person name="Ladd B."/>
            <person name="Jarett J.K."/>
            <person name="Geller-Mcgrath D.E."/>
            <person name="Sieber C.M.K."/>
            <person name="Emerson J.B."/>
            <person name="Anantharaman K."/>
            <person name="Thomas B.C."/>
            <person name="Malmstrom R."/>
            <person name="Stieglmeier M."/>
            <person name="Klingl A."/>
            <person name="Woyke T."/>
            <person name="Ryan C.M."/>
            <person name="Banfield J.F."/>
        </authorList>
    </citation>
    <scope>NUCLEOTIDE SEQUENCE [LARGE SCALE GENOMIC DNA]</scope>
</reference>
<comment type="caution">
    <text evidence="2">The sequence shown here is derived from an EMBL/GenBank/DDBJ whole genome shotgun (WGS) entry which is preliminary data.</text>
</comment>
<dbReference type="AlphaFoldDB" id="A0A2H0YRW3"/>
<feature type="transmembrane region" description="Helical" evidence="1">
    <location>
        <begin position="73"/>
        <end position="92"/>
    </location>
</feature>
<organism evidence="2 3">
    <name type="scientific">Candidatus Kerfeldbacteria bacterium CG08_land_8_20_14_0_20_42_7</name>
    <dbReference type="NCBI Taxonomy" id="2014245"/>
    <lineage>
        <taxon>Bacteria</taxon>
        <taxon>Candidatus Kerfeldiibacteriota</taxon>
    </lineage>
</organism>
<evidence type="ECO:0008006" key="4">
    <source>
        <dbReference type="Google" id="ProtNLM"/>
    </source>
</evidence>
<evidence type="ECO:0000256" key="1">
    <source>
        <dbReference type="SAM" id="Phobius"/>
    </source>
</evidence>
<proteinExistence type="predicted"/>
<feature type="transmembrane region" description="Helical" evidence="1">
    <location>
        <begin position="42"/>
        <end position="61"/>
    </location>
</feature>
<gene>
    <name evidence="2" type="ORF">COT25_04155</name>
</gene>
<dbReference type="InterPro" id="IPR032820">
    <property type="entry name" value="ATPase_put"/>
</dbReference>
<accession>A0A2H0YRW3</accession>
<dbReference type="Pfam" id="PF09527">
    <property type="entry name" value="ATPase_gene1"/>
    <property type="match status" value="1"/>
</dbReference>
<sequence length="119" mass="13425">MIFTNKVTKNILFFIDGENLPLKNFSITNMSEKGSTFSALKLSLELGYTIAIPIVALALLGRLLDKKFDTSPWILIAGIILSIIISSVALVVKFNTIMRKIQQEDKEEKKEHTLDKEKK</sequence>